<name>G3J862_CORMM</name>
<gene>
    <name evidence="2" type="ORF">CCM_02174</name>
</gene>
<dbReference type="KEGG" id="cmt:CCM_02174"/>
<sequence>MHTSSIATAGLVASALFSTAAFTKQPKGEYLGTVPVDLAGEIQIPAAELGVVVTYQEDGSVYAYQAGIGKRGLLPRGCWGVEIGACCIGIYCSESAPGTDAKRDAKGGAQYDTVHVSGDRTGKITSLTVYPDRSMDMSVSKLDGHGNHVEYTCIGVHVSGCCIGVCVL</sequence>
<evidence type="ECO:0000313" key="2">
    <source>
        <dbReference type="EMBL" id="EGX93904.1"/>
    </source>
</evidence>
<dbReference type="AlphaFoldDB" id="G3J862"/>
<proteinExistence type="predicted"/>
<evidence type="ECO:0000313" key="3">
    <source>
        <dbReference type="Proteomes" id="UP000001610"/>
    </source>
</evidence>
<accession>G3J862</accession>
<dbReference type="GeneID" id="18164202"/>
<dbReference type="Proteomes" id="UP000001610">
    <property type="component" value="Unassembled WGS sequence"/>
</dbReference>
<keyword evidence="1" id="KW-0732">Signal</keyword>
<dbReference type="HOGENOM" id="CLU_1586399_0_0_1"/>
<protein>
    <submittedName>
        <fullName evidence="2">Uncharacterized protein</fullName>
    </submittedName>
</protein>
<keyword evidence="3" id="KW-1185">Reference proteome</keyword>
<dbReference type="VEuPathDB" id="FungiDB:CCM_02174"/>
<reference evidence="2 3" key="1">
    <citation type="journal article" date="2011" name="Genome Biol.">
        <title>Genome sequence of the insect pathogenic fungus Cordyceps militaris, a valued traditional Chinese medicine.</title>
        <authorList>
            <person name="Zheng P."/>
            <person name="Xia Y."/>
            <person name="Xiao G."/>
            <person name="Xiong C."/>
            <person name="Hu X."/>
            <person name="Zhang S."/>
            <person name="Zheng H."/>
            <person name="Huang Y."/>
            <person name="Zhou Y."/>
            <person name="Wang S."/>
            <person name="Zhao G.P."/>
            <person name="Liu X."/>
            <person name="St Leger R.J."/>
            <person name="Wang C."/>
        </authorList>
    </citation>
    <scope>NUCLEOTIDE SEQUENCE [LARGE SCALE GENOMIC DNA]</scope>
    <source>
        <strain evidence="2 3">CM01</strain>
    </source>
</reference>
<dbReference type="RefSeq" id="XP_006667390.1">
    <property type="nucleotide sequence ID" value="XM_006667327.1"/>
</dbReference>
<evidence type="ECO:0000256" key="1">
    <source>
        <dbReference type="SAM" id="SignalP"/>
    </source>
</evidence>
<organism evidence="2 3">
    <name type="scientific">Cordyceps militaris (strain CM01)</name>
    <name type="common">Caterpillar fungus</name>
    <dbReference type="NCBI Taxonomy" id="983644"/>
    <lineage>
        <taxon>Eukaryota</taxon>
        <taxon>Fungi</taxon>
        <taxon>Dikarya</taxon>
        <taxon>Ascomycota</taxon>
        <taxon>Pezizomycotina</taxon>
        <taxon>Sordariomycetes</taxon>
        <taxon>Hypocreomycetidae</taxon>
        <taxon>Hypocreales</taxon>
        <taxon>Cordycipitaceae</taxon>
        <taxon>Cordyceps</taxon>
    </lineage>
</organism>
<dbReference type="EMBL" id="JH126400">
    <property type="protein sequence ID" value="EGX93904.1"/>
    <property type="molecule type" value="Genomic_DNA"/>
</dbReference>
<feature type="chain" id="PRO_5003445973" evidence="1">
    <location>
        <begin position="22"/>
        <end position="168"/>
    </location>
</feature>
<dbReference type="InParanoid" id="G3J862"/>
<feature type="signal peptide" evidence="1">
    <location>
        <begin position="1"/>
        <end position="21"/>
    </location>
</feature>